<dbReference type="PROSITE" id="PS50003">
    <property type="entry name" value="PH_DOMAIN"/>
    <property type="match status" value="2"/>
</dbReference>
<keyword evidence="4" id="KW-0539">Nucleus</keyword>
<dbReference type="InterPro" id="IPR050576">
    <property type="entry name" value="Cilia_flagella_integrity"/>
</dbReference>
<evidence type="ECO:0000313" key="8">
    <source>
        <dbReference type="EMBL" id="KDO20340.1"/>
    </source>
</evidence>
<feature type="compositionally biased region" description="Acidic residues" evidence="6">
    <location>
        <begin position="636"/>
        <end position="645"/>
    </location>
</feature>
<feature type="compositionally biased region" description="Polar residues" evidence="6">
    <location>
        <begin position="792"/>
        <end position="808"/>
    </location>
</feature>
<dbReference type="SUPFAM" id="SSF52058">
    <property type="entry name" value="L domain-like"/>
    <property type="match status" value="1"/>
</dbReference>
<dbReference type="VEuPathDB" id="FungiDB:SPRG_13486"/>
<dbReference type="CDD" id="cd00821">
    <property type="entry name" value="PH"/>
    <property type="match status" value="2"/>
</dbReference>
<sequence>MRDDFYSGFLLRGHAPRAKSTKDINAQYTDPSLLEMLGIKLPAPSAPELRMAPMRLFFVLTPTRMDYYLVDPRPKFKLPISGSFAFNRSTEVAVCSEMWPGLPPHTFCVTTDGQTLVLTAKTHGDMSTWLTHLQATLAHFPFVLRSSLLKKSDKYPWKPWTKRHVELGESCVSYANATPGAQFVRNHVRLTAHAYVQDLPPTKAHAFVFGIATAHTTLTFAAASDQEKQEWMTELEIRILRHKVLQHQHKKASEFAGYVDVRCASTKGWRRLYCTLHNGVVVLKTNEKRMGVKTKIYLEMVLKVEPSTPTARANAFTIQRFGAPDLYVAAFSATEKNTWLRHLATARSEAKDAPSVAFERDIQALVKTTGYVHVTVYAHERLELLLEQWHERIVTCNALDHVPRGSVLVRLKDASGKHHAFDVMWHALRTKARPVKLTFRVPIAKDGILRVHTSTPVSQWVPRRCRVADGTWTVDALTQVDATPLIAWPLRACSVNLVHDYNATSLEDDVPNCFYIEYTPLPPTRELVAGAATTAVPSTTLHVSAASASDCVLWLAILRLEIAIARGDPTLTPAAPTRTERRRQSLVDQTKKVAELLYGVDHRPKVPEMASTESLPPPPPIEPEVDTTWRDRSGSDNDDDDDDDGPSLTEKLAHALVTVPVQYMVETKATMAQLVSTTIAAKKLQLLATQEVQDLVAFSQKVQVRVAPLAKSVRQQSRRVSRSCVRQLVELKGALRVPNPTTNPRFDSTKRYLQASVRGQSAQSIEASTRKKTDRFVAAQVVIEQWAKRTSSDTPSQTNTENGESASLSMETARRFFDHVASYDDKEKIPYLQLLDLLRLLCGRAMTPTSAVDAFEAEIDRLESVHEITYSLTKLRFLQIATETIRDPALVDTVECALAVAPPAARVARVVEETIPKPVETQDASENKELPLTECVEFRPDDEEIYHVGTAGLKARVLDGLEAMVQLRELHVRSNLLYKMTGIESLVNLTHLELYDNQIKKMVGLEKLVKLRVLDLSFNEIRSIPDLSHLTQLEELYVANNKLTHITGIGNLRTLVKLDLGANRIRTIEGLDHLENLEQLWLGKNKITAIQGLGALTKLRVMSIQSNRLLAIDNLSANVALEELYLSHNGIEALANLDHLTKLTILDVGANRIKTIPHMGANVALEDLWLNDNEISSFDDIQHLAANVKLETLYLERNPLASDFEYRLKIQGALASVQQIDATPVVRRQQG</sequence>
<evidence type="ECO:0000256" key="1">
    <source>
        <dbReference type="ARBA" id="ARBA00004123"/>
    </source>
</evidence>
<comment type="subcellular location">
    <subcellularLocation>
        <location evidence="1">Nucleus</location>
    </subcellularLocation>
</comment>
<dbReference type="OMA" id="QWHERIV"/>
<evidence type="ECO:0000313" key="9">
    <source>
        <dbReference type="Proteomes" id="UP000030745"/>
    </source>
</evidence>
<accession>A0A067BU28</accession>
<dbReference type="KEGG" id="spar:SPRG_13486"/>
<dbReference type="InterPro" id="IPR025875">
    <property type="entry name" value="Leu-rich_rpt_4"/>
</dbReference>
<dbReference type="OrthoDB" id="77106at2759"/>
<dbReference type="SUPFAM" id="SSF50729">
    <property type="entry name" value="PH domain-like"/>
    <property type="match status" value="3"/>
</dbReference>
<dbReference type="EMBL" id="KK583315">
    <property type="protein sequence ID" value="KDO20340.1"/>
    <property type="molecule type" value="Genomic_DNA"/>
</dbReference>
<dbReference type="InterPro" id="IPR001849">
    <property type="entry name" value="PH_domain"/>
</dbReference>
<dbReference type="InterPro" id="IPR003591">
    <property type="entry name" value="Leu-rich_rpt_typical-subtyp"/>
</dbReference>
<keyword evidence="9" id="KW-1185">Reference proteome</keyword>
<dbReference type="RefSeq" id="XP_012208938.1">
    <property type="nucleotide sequence ID" value="XM_012353548.1"/>
</dbReference>
<dbReference type="GeneID" id="24135361"/>
<reference evidence="8 9" key="1">
    <citation type="journal article" date="2013" name="PLoS Genet.">
        <title>Distinctive expansion of potential virulence genes in the genome of the oomycete fish pathogen Saprolegnia parasitica.</title>
        <authorList>
            <person name="Jiang R.H."/>
            <person name="de Bruijn I."/>
            <person name="Haas B.J."/>
            <person name="Belmonte R."/>
            <person name="Lobach L."/>
            <person name="Christie J."/>
            <person name="van den Ackerveken G."/>
            <person name="Bottin A."/>
            <person name="Bulone V."/>
            <person name="Diaz-Moreno S.M."/>
            <person name="Dumas B."/>
            <person name="Fan L."/>
            <person name="Gaulin E."/>
            <person name="Govers F."/>
            <person name="Grenville-Briggs L.J."/>
            <person name="Horner N.R."/>
            <person name="Levin J.Z."/>
            <person name="Mammella M."/>
            <person name="Meijer H.J."/>
            <person name="Morris P."/>
            <person name="Nusbaum C."/>
            <person name="Oome S."/>
            <person name="Phillips A.J."/>
            <person name="van Rooyen D."/>
            <person name="Rzeszutek E."/>
            <person name="Saraiva M."/>
            <person name="Secombes C.J."/>
            <person name="Seidl M.F."/>
            <person name="Snel B."/>
            <person name="Stassen J.H."/>
            <person name="Sykes S."/>
            <person name="Tripathy S."/>
            <person name="van den Berg H."/>
            <person name="Vega-Arreguin J.C."/>
            <person name="Wawra S."/>
            <person name="Young S.K."/>
            <person name="Zeng Q."/>
            <person name="Dieguez-Uribeondo J."/>
            <person name="Russ C."/>
            <person name="Tyler B.M."/>
            <person name="van West P."/>
        </authorList>
    </citation>
    <scope>NUCLEOTIDE SEQUENCE [LARGE SCALE GENOMIC DNA]</scope>
    <source>
        <strain evidence="8 9">CBS 223.65</strain>
    </source>
</reference>
<dbReference type="Gene3D" id="3.80.10.10">
    <property type="entry name" value="Ribonuclease Inhibitor"/>
    <property type="match status" value="2"/>
</dbReference>
<feature type="domain" description="PH" evidence="7">
    <location>
        <begin position="141"/>
        <end position="240"/>
    </location>
</feature>
<dbReference type="Proteomes" id="UP000030745">
    <property type="component" value="Unassembled WGS sequence"/>
</dbReference>
<dbReference type="SMART" id="SM00369">
    <property type="entry name" value="LRR_TYP"/>
    <property type="match status" value="5"/>
</dbReference>
<dbReference type="AlphaFoldDB" id="A0A067BU28"/>
<dbReference type="SMART" id="SM00233">
    <property type="entry name" value="PH"/>
    <property type="match status" value="4"/>
</dbReference>
<evidence type="ECO:0000256" key="5">
    <source>
        <dbReference type="ARBA" id="ARBA00023460"/>
    </source>
</evidence>
<dbReference type="Pfam" id="PF14580">
    <property type="entry name" value="LRR_9"/>
    <property type="match status" value="1"/>
</dbReference>
<evidence type="ECO:0000259" key="7">
    <source>
        <dbReference type="PROSITE" id="PS50003"/>
    </source>
</evidence>
<feature type="region of interest" description="Disordered" evidence="6">
    <location>
        <begin position="788"/>
        <end position="808"/>
    </location>
</feature>
<gene>
    <name evidence="8" type="ORF">SPRG_13486</name>
</gene>
<dbReference type="SMART" id="SM00365">
    <property type="entry name" value="LRR_SD22"/>
    <property type="match status" value="10"/>
</dbReference>
<dbReference type="Gene3D" id="2.30.29.30">
    <property type="entry name" value="Pleckstrin-homology domain (PH domain)/Phosphotyrosine-binding domain (PTB)"/>
    <property type="match status" value="3"/>
</dbReference>
<dbReference type="STRING" id="695850.A0A067BU28"/>
<name>A0A067BU28_SAPPC</name>
<dbReference type="PROSITE" id="PS51450">
    <property type="entry name" value="LRR"/>
    <property type="match status" value="7"/>
</dbReference>
<dbReference type="InterPro" id="IPR001611">
    <property type="entry name" value="Leu-rich_rpt"/>
</dbReference>
<organism evidence="8 9">
    <name type="scientific">Saprolegnia parasitica (strain CBS 223.65)</name>
    <dbReference type="NCBI Taxonomy" id="695850"/>
    <lineage>
        <taxon>Eukaryota</taxon>
        <taxon>Sar</taxon>
        <taxon>Stramenopiles</taxon>
        <taxon>Oomycota</taxon>
        <taxon>Saprolegniomycetes</taxon>
        <taxon>Saprolegniales</taxon>
        <taxon>Saprolegniaceae</taxon>
        <taxon>Saprolegnia</taxon>
    </lineage>
</organism>
<dbReference type="Pfam" id="PF00169">
    <property type="entry name" value="PH"/>
    <property type="match status" value="1"/>
</dbReference>
<feature type="compositionally biased region" description="Basic and acidic residues" evidence="6">
    <location>
        <begin position="578"/>
        <end position="588"/>
    </location>
</feature>
<proteinExistence type="inferred from homology"/>
<keyword evidence="2" id="KW-0433">Leucine-rich repeat</keyword>
<dbReference type="InterPro" id="IPR011993">
    <property type="entry name" value="PH-like_dom_sf"/>
</dbReference>
<evidence type="ECO:0000256" key="3">
    <source>
        <dbReference type="ARBA" id="ARBA00022737"/>
    </source>
</evidence>
<comment type="similarity">
    <text evidence="5">Belongs to the SDS22 family.</text>
</comment>
<evidence type="ECO:0000256" key="4">
    <source>
        <dbReference type="ARBA" id="ARBA00023242"/>
    </source>
</evidence>
<keyword evidence="3" id="KW-0677">Repeat</keyword>
<protein>
    <recommendedName>
        <fullName evidence="7">PH domain-containing protein</fullName>
    </recommendedName>
</protein>
<dbReference type="Pfam" id="PF12799">
    <property type="entry name" value="LRR_4"/>
    <property type="match status" value="1"/>
</dbReference>
<dbReference type="PANTHER" id="PTHR45973:SF23">
    <property type="entry name" value="PROTEIN PHOSPHATASE 1 REGULATORY SUBUNIT 7"/>
    <property type="match status" value="1"/>
</dbReference>
<evidence type="ECO:0000256" key="6">
    <source>
        <dbReference type="SAM" id="MobiDB-lite"/>
    </source>
</evidence>
<feature type="region of interest" description="Disordered" evidence="6">
    <location>
        <begin position="569"/>
        <end position="588"/>
    </location>
</feature>
<dbReference type="PANTHER" id="PTHR45973">
    <property type="entry name" value="PROTEIN PHOSPHATASE 1 REGULATORY SUBUNIT SDS22-RELATED"/>
    <property type="match status" value="1"/>
</dbReference>
<evidence type="ECO:0000256" key="2">
    <source>
        <dbReference type="ARBA" id="ARBA00022614"/>
    </source>
</evidence>
<dbReference type="InterPro" id="IPR032675">
    <property type="entry name" value="LRR_dom_sf"/>
</dbReference>
<feature type="region of interest" description="Disordered" evidence="6">
    <location>
        <begin position="605"/>
        <end position="648"/>
    </location>
</feature>
<feature type="domain" description="PH" evidence="7">
    <location>
        <begin position="252"/>
        <end position="348"/>
    </location>
</feature>